<dbReference type="AlphaFoldDB" id="A0A840Y3C6"/>
<dbReference type="Proteomes" id="UP000562254">
    <property type="component" value="Unassembled WGS sequence"/>
</dbReference>
<organism evidence="1 2">
    <name type="scientific">Neoroseomonas alkaliterrae</name>
    <dbReference type="NCBI Taxonomy" id="1452450"/>
    <lineage>
        <taxon>Bacteria</taxon>
        <taxon>Pseudomonadati</taxon>
        <taxon>Pseudomonadota</taxon>
        <taxon>Alphaproteobacteria</taxon>
        <taxon>Acetobacterales</taxon>
        <taxon>Acetobacteraceae</taxon>
        <taxon>Neoroseomonas</taxon>
    </lineage>
</organism>
<evidence type="ECO:0000313" key="2">
    <source>
        <dbReference type="Proteomes" id="UP000562254"/>
    </source>
</evidence>
<evidence type="ECO:0000313" key="1">
    <source>
        <dbReference type="EMBL" id="MBB5690501.1"/>
    </source>
</evidence>
<reference evidence="1 2" key="1">
    <citation type="submission" date="2020-08" db="EMBL/GenBank/DDBJ databases">
        <title>Genomic Encyclopedia of Type Strains, Phase IV (KMG-IV): sequencing the most valuable type-strain genomes for metagenomic binning, comparative biology and taxonomic classification.</title>
        <authorList>
            <person name="Goeker M."/>
        </authorList>
    </citation>
    <scope>NUCLEOTIDE SEQUENCE [LARGE SCALE GENOMIC DNA]</scope>
    <source>
        <strain evidence="1 2">DSM 25895</strain>
    </source>
</reference>
<sequence>MQEEARQVLAGAIVEAIETGNPIAPLEPALRPAGLAEGEAVAEAVLDALGQAPCGLRLLRGAGGGWLAGPLLPGRLLADGAVIAWSALRRPRVSAGILGVLAEALEPGADTPPRFARLHAALDLASSRFRDGAADEAHSVADLADLGYVVTGRPGALPAGPVAVSCAPGAKRPRGSAEDLAAGFAAAAAAARRLGGLPAGAVLMLAGLGAASVPAAGERWTARVAGLGRAQALIGEASSGEDAPAA</sequence>
<proteinExistence type="predicted"/>
<dbReference type="GO" id="GO:0003824">
    <property type="term" value="F:catalytic activity"/>
    <property type="evidence" value="ECO:0007669"/>
    <property type="project" value="InterPro"/>
</dbReference>
<dbReference type="EMBL" id="JACIJE010000007">
    <property type="protein sequence ID" value="MBB5690501.1"/>
    <property type="molecule type" value="Genomic_DNA"/>
</dbReference>
<accession>A0A840Y3C6</accession>
<keyword evidence="2" id="KW-1185">Reference proteome</keyword>
<name>A0A840Y3C6_9PROT</name>
<protein>
    <recommendedName>
        <fullName evidence="3">4-oxalocrotonate decarboxylase</fullName>
    </recommendedName>
</protein>
<evidence type="ECO:0008006" key="3">
    <source>
        <dbReference type="Google" id="ProtNLM"/>
    </source>
</evidence>
<comment type="caution">
    <text evidence="1">The sequence shown here is derived from an EMBL/GenBank/DDBJ whole genome shotgun (WGS) entry which is preliminary data.</text>
</comment>
<dbReference type="RefSeq" id="WP_184485357.1">
    <property type="nucleotide sequence ID" value="NZ_JACIJE010000007.1"/>
</dbReference>
<gene>
    <name evidence="1" type="ORF">FHS88_002636</name>
</gene>
<dbReference type="InterPro" id="IPR036663">
    <property type="entry name" value="Fumarylacetoacetase_C_sf"/>
</dbReference>
<dbReference type="SUPFAM" id="SSF56529">
    <property type="entry name" value="FAH"/>
    <property type="match status" value="1"/>
</dbReference>
<dbReference type="Gene3D" id="3.90.850.10">
    <property type="entry name" value="Fumarylacetoacetase-like, C-terminal domain"/>
    <property type="match status" value="1"/>
</dbReference>